<name>A0A8J2WJQ4_9STRA</name>
<gene>
    <name evidence="2" type="ORF">PECAL_3P13400</name>
</gene>
<dbReference type="AlphaFoldDB" id="A0A8J2WJQ4"/>
<proteinExistence type="predicted"/>
<comment type="caution">
    <text evidence="2">The sequence shown here is derived from an EMBL/GenBank/DDBJ whole genome shotgun (WGS) entry which is preliminary data.</text>
</comment>
<feature type="compositionally biased region" description="Low complexity" evidence="1">
    <location>
        <begin position="47"/>
        <end position="96"/>
    </location>
</feature>
<evidence type="ECO:0000313" key="2">
    <source>
        <dbReference type="EMBL" id="CAH0371400.1"/>
    </source>
</evidence>
<feature type="region of interest" description="Disordered" evidence="1">
    <location>
        <begin position="1"/>
        <end position="96"/>
    </location>
</feature>
<evidence type="ECO:0000313" key="3">
    <source>
        <dbReference type="Proteomes" id="UP000789595"/>
    </source>
</evidence>
<sequence length="268" mass="28503">MDSATMHKLPKRTRRGGRRRNRRRASMAAGALDTAPQTLPARANAISYVSDSEDSVSSALTELSSSRSPARSRTNSFSSVSSSSTSSTSSSCSTASRWWHTRADTDDYDDNISWRTAFDGSDLGLNLATAARTPFVSSLTVFPADAARLVKEAAVEEDGETDGLFADVVPNVLALVDDVAKAPVAYADVVKAAPAKPAPVAAAVVTDDDASDEEAKARAPPRPTPSTRPAPNSRADLAATHTRRGQLIVPALLSMWLIIPREPSRRLI</sequence>
<keyword evidence="3" id="KW-1185">Reference proteome</keyword>
<feature type="region of interest" description="Disordered" evidence="1">
    <location>
        <begin position="206"/>
        <end position="234"/>
    </location>
</feature>
<dbReference type="EMBL" id="CAKKNE010000003">
    <property type="protein sequence ID" value="CAH0371400.1"/>
    <property type="molecule type" value="Genomic_DNA"/>
</dbReference>
<reference evidence="2" key="1">
    <citation type="submission" date="2021-11" db="EMBL/GenBank/DDBJ databases">
        <authorList>
            <consortium name="Genoscope - CEA"/>
            <person name="William W."/>
        </authorList>
    </citation>
    <scope>NUCLEOTIDE SEQUENCE</scope>
</reference>
<feature type="compositionally biased region" description="Basic residues" evidence="1">
    <location>
        <begin position="8"/>
        <end position="25"/>
    </location>
</feature>
<evidence type="ECO:0000256" key="1">
    <source>
        <dbReference type="SAM" id="MobiDB-lite"/>
    </source>
</evidence>
<dbReference type="Proteomes" id="UP000789595">
    <property type="component" value="Unassembled WGS sequence"/>
</dbReference>
<organism evidence="2 3">
    <name type="scientific">Pelagomonas calceolata</name>
    <dbReference type="NCBI Taxonomy" id="35677"/>
    <lineage>
        <taxon>Eukaryota</taxon>
        <taxon>Sar</taxon>
        <taxon>Stramenopiles</taxon>
        <taxon>Ochrophyta</taxon>
        <taxon>Pelagophyceae</taxon>
        <taxon>Pelagomonadales</taxon>
        <taxon>Pelagomonadaceae</taxon>
        <taxon>Pelagomonas</taxon>
    </lineage>
</organism>
<protein>
    <submittedName>
        <fullName evidence="2">Uncharacterized protein</fullName>
    </submittedName>
</protein>
<accession>A0A8J2WJQ4</accession>